<name>E4T741_PALPW</name>
<dbReference type="GO" id="GO:0004467">
    <property type="term" value="F:long-chain fatty acid-CoA ligase activity"/>
    <property type="evidence" value="ECO:0007669"/>
    <property type="project" value="TreeGrafter"/>
</dbReference>
<accession>E4T741</accession>
<keyword evidence="4" id="KW-0436">Ligase</keyword>
<dbReference type="HOGENOM" id="CLU_000022_45_5_10"/>
<dbReference type="OrthoDB" id="9803968at2"/>
<dbReference type="PANTHER" id="PTHR43272">
    <property type="entry name" value="LONG-CHAIN-FATTY-ACID--COA LIGASE"/>
    <property type="match status" value="1"/>
</dbReference>
<evidence type="ECO:0000313" key="4">
    <source>
        <dbReference type="EMBL" id="ADQ80535.1"/>
    </source>
</evidence>
<keyword evidence="2" id="KW-0067">ATP-binding</keyword>
<dbReference type="EMBL" id="CP002345">
    <property type="protein sequence ID" value="ADQ80535.1"/>
    <property type="molecule type" value="Genomic_DNA"/>
</dbReference>
<proteinExistence type="predicted"/>
<dbReference type="InterPro" id="IPR000873">
    <property type="entry name" value="AMP-dep_synth/lig_dom"/>
</dbReference>
<evidence type="ECO:0000256" key="1">
    <source>
        <dbReference type="ARBA" id="ARBA00022741"/>
    </source>
</evidence>
<dbReference type="Pfam" id="PF00501">
    <property type="entry name" value="AMP-binding"/>
    <property type="match status" value="1"/>
</dbReference>
<dbReference type="SUPFAM" id="SSF56801">
    <property type="entry name" value="Acetyl-CoA synthetase-like"/>
    <property type="match status" value="1"/>
</dbReference>
<reference key="1">
    <citation type="submission" date="2010-11" db="EMBL/GenBank/DDBJ databases">
        <title>The complete genome of Paludibacter propionicigenes DSM 17365.</title>
        <authorList>
            <consortium name="US DOE Joint Genome Institute (JGI-PGF)"/>
            <person name="Lucas S."/>
            <person name="Copeland A."/>
            <person name="Lapidus A."/>
            <person name="Bruce D."/>
            <person name="Goodwin L."/>
            <person name="Pitluck S."/>
            <person name="Kyrpides N."/>
            <person name="Mavromatis K."/>
            <person name="Ivanova N."/>
            <person name="Munk A.C."/>
            <person name="Brettin T."/>
            <person name="Detter J.C."/>
            <person name="Han C."/>
            <person name="Tapia R."/>
            <person name="Land M."/>
            <person name="Hauser L."/>
            <person name="Markowitz V."/>
            <person name="Cheng J.-F."/>
            <person name="Hugenholtz P."/>
            <person name="Woyke T."/>
            <person name="Wu D."/>
            <person name="Gronow S."/>
            <person name="Wellnitz S."/>
            <person name="Brambilla E."/>
            <person name="Klenk H.-P."/>
            <person name="Eisen J.A."/>
        </authorList>
    </citation>
    <scope>NUCLEOTIDE SEQUENCE</scope>
    <source>
        <strain>WB4</strain>
    </source>
</reference>
<keyword evidence="1" id="KW-0547">Nucleotide-binding</keyword>
<dbReference type="GO" id="GO:0016020">
    <property type="term" value="C:membrane"/>
    <property type="evidence" value="ECO:0007669"/>
    <property type="project" value="TreeGrafter"/>
</dbReference>
<dbReference type="STRING" id="694427.Palpr_2403"/>
<dbReference type="PANTHER" id="PTHR43272:SF33">
    <property type="entry name" value="AMP-BINDING DOMAIN-CONTAINING PROTEIN-RELATED"/>
    <property type="match status" value="1"/>
</dbReference>
<dbReference type="Gene3D" id="3.40.50.12780">
    <property type="entry name" value="N-terminal domain of ligase-like"/>
    <property type="match status" value="1"/>
</dbReference>
<reference evidence="4 5" key="2">
    <citation type="journal article" date="2011" name="Stand. Genomic Sci.">
        <title>Complete genome sequence of Paludibacter propionicigenes type strain (WB4).</title>
        <authorList>
            <person name="Gronow S."/>
            <person name="Munk C."/>
            <person name="Lapidus A."/>
            <person name="Nolan M."/>
            <person name="Lucas S."/>
            <person name="Hammon N."/>
            <person name="Deshpande S."/>
            <person name="Cheng J.F."/>
            <person name="Tapia R."/>
            <person name="Han C."/>
            <person name="Goodwin L."/>
            <person name="Pitluck S."/>
            <person name="Liolios K."/>
            <person name="Ivanova N."/>
            <person name="Mavromatis K."/>
            <person name="Mikhailova N."/>
            <person name="Pati A."/>
            <person name="Chen A."/>
            <person name="Palaniappan K."/>
            <person name="Land M."/>
            <person name="Hauser L."/>
            <person name="Chang Y.J."/>
            <person name="Jeffries C.D."/>
            <person name="Brambilla E."/>
            <person name="Rohde M."/>
            <person name="Goker M."/>
            <person name="Detter J.C."/>
            <person name="Woyke T."/>
            <person name="Bristow J."/>
            <person name="Eisen J.A."/>
            <person name="Markowitz V."/>
            <person name="Hugenholtz P."/>
            <person name="Kyrpides N.C."/>
            <person name="Klenk H.P."/>
        </authorList>
    </citation>
    <scope>NUCLEOTIDE SEQUENCE [LARGE SCALE GENOMIC DNA]</scope>
    <source>
        <strain evidence="5">DSM 17365 / JCM 13257 / WB4</strain>
    </source>
</reference>
<keyword evidence="5" id="KW-1185">Reference proteome</keyword>
<evidence type="ECO:0000259" key="3">
    <source>
        <dbReference type="Pfam" id="PF00501"/>
    </source>
</evidence>
<organism evidence="4 5">
    <name type="scientific">Paludibacter propionicigenes (strain DSM 17365 / JCM 13257 / WB4)</name>
    <dbReference type="NCBI Taxonomy" id="694427"/>
    <lineage>
        <taxon>Bacteria</taxon>
        <taxon>Pseudomonadati</taxon>
        <taxon>Bacteroidota</taxon>
        <taxon>Bacteroidia</taxon>
        <taxon>Bacteroidales</taxon>
        <taxon>Paludibacteraceae</taxon>
        <taxon>Paludibacter</taxon>
    </lineage>
</organism>
<feature type="domain" description="AMP-dependent synthetase/ligase" evidence="3">
    <location>
        <begin position="28"/>
        <end position="441"/>
    </location>
</feature>
<dbReference type="RefSeq" id="WP_013445904.1">
    <property type="nucleotide sequence ID" value="NC_014734.1"/>
</dbReference>
<evidence type="ECO:0000256" key="2">
    <source>
        <dbReference type="ARBA" id="ARBA00022840"/>
    </source>
</evidence>
<protein>
    <submittedName>
        <fullName evidence="4">AMP-dependent synthetase and ligase</fullName>
    </submittedName>
</protein>
<dbReference type="eggNOG" id="COG1022">
    <property type="taxonomic scope" value="Bacteria"/>
</dbReference>
<dbReference type="Proteomes" id="UP000008718">
    <property type="component" value="Chromosome"/>
</dbReference>
<dbReference type="GO" id="GO:0005524">
    <property type="term" value="F:ATP binding"/>
    <property type="evidence" value="ECO:0007669"/>
    <property type="project" value="UniProtKB-KW"/>
</dbReference>
<dbReference type="InterPro" id="IPR042099">
    <property type="entry name" value="ANL_N_sf"/>
</dbReference>
<gene>
    <name evidence="4" type="ordered locus">Palpr_2403</name>
</gene>
<sequence length="634" mass="70822">MKPTIIDLLNSSVERFAQNPFLWEKTTTEFVPTTYLETQQQAQHLAAGLIQLGIEMYDKVALLSEGRNAWIIGELGILHAGAVNVPLSIKLEESNDLIFRLIHSETKYIFVSGGQLKKIRAIIKSLPLIKKVIILDDQTEYEELEIPISKLIADGKQLLKTQPEAVQRRVEAIKPDDLANITYTSGTTADPKGIMLTHRNYTANVEQALTLMDISTSTRTLLILPLDHCFAHVAGFYSFMALGASVGTVQSGKTGMETLKNIPINIKELKPNILLSVPALAKSFKKNIEANIRAQGDMVNRLFNFALNLSYSYNKEGYNKGKGLQILKKPLIVLFDRILFKKVREAFGGNLDFFIGGGALLDIDLQRFYYAIGIPMFQGYGLSEATPIISSNGLKHHKLGSSGYLVKPLELKIYDSEGKQLPNYEKGEIVIKGENVMAGYFKNEKATAETIKDGWLHTGDMGYMDNDGFLYVVGRFKSLLISSDGEKYSPEGIEESIADNSRYIDQVVLYNNQNPYTTALIVPNKEALKRYVKEKKPQLSWDSNEAKELALNKLQKEINEYKKGGRLEGLFPERWLPSAVAVIGEPFSEQNGLVNSTMKIMRGKVEERYAARIEGLYSTGAKSIQTPENLEALK</sequence>
<dbReference type="AlphaFoldDB" id="E4T741"/>
<dbReference type="KEGG" id="ppn:Palpr_2403"/>
<evidence type="ECO:0000313" key="5">
    <source>
        <dbReference type="Proteomes" id="UP000008718"/>
    </source>
</evidence>
<dbReference type="Pfam" id="PF23562">
    <property type="entry name" value="AMP-binding_C_3"/>
    <property type="match status" value="1"/>
</dbReference>